<evidence type="ECO:0000313" key="1">
    <source>
        <dbReference type="EMBL" id="CAF1370871.1"/>
    </source>
</evidence>
<reference evidence="1" key="1">
    <citation type="submission" date="2021-02" db="EMBL/GenBank/DDBJ databases">
        <authorList>
            <person name="Nowell W R."/>
        </authorList>
    </citation>
    <scope>NUCLEOTIDE SEQUENCE</scope>
</reference>
<organism evidence="1 2">
    <name type="scientific">Rotaria sordida</name>
    <dbReference type="NCBI Taxonomy" id="392033"/>
    <lineage>
        <taxon>Eukaryota</taxon>
        <taxon>Metazoa</taxon>
        <taxon>Spiralia</taxon>
        <taxon>Gnathifera</taxon>
        <taxon>Rotifera</taxon>
        <taxon>Eurotatoria</taxon>
        <taxon>Bdelloidea</taxon>
        <taxon>Philodinida</taxon>
        <taxon>Philodinidae</taxon>
        <taxon>Rotaria</taxon>
    </lineage>
</organism>
<accession>A0A815IVV9</accession>
<sequence>MSTDIESIEKYTIDSTQTALTYEVFEPIVNNWNGVFADRQEEEDITTSTAIESIEKYTIDPTQTALTYEVFEPIINNWNDVFADRQEEEDITTSTDIEAIDKYTIDSTQTALTNETIFQDDIRAASPDDDDLSFEMVINDQCTNEVVIRNESIKRKRDKLKRTRKRIFTHSFKHRRRSIITQKPLPLYPYQDTPNDLYSNSFEELCGWLFSILHTGFVVSMQDIAEQYENILTRRQEKFTSNMLRTSSLRYRITDKFGDIIHFEKLKVL</sequence>
<proteinExistence type="predicted"/>
<comment type="caution">
    <text evidence="1">The sequence shown here is derived from an EMBL/GenBank/DDBJ whole genome shotgun (WGS) entry which is preliminary data.</text>
</comment>
<protein>
    <submittedName>
        <fullName evidence="1">Uncharacterized protein</fullName>
    </submittedName>
</protein>
<dbReference type="Proteomes" id="UP000663864">
    <property type="component" value="Unassembled WGS sequence"/>
</dbReference>
<dbReference type="EMBL" id="CAJNOT010003210">
    <property type="protein sequence ID" value="CAF1370871.1"/>
    <property type="molecule type" value="Genomic_DNA"/>
</dbReference>
<gene>
    <name evidence="1" type="ORF">ZHD862_LOCUS31587</name>
</gene>
<evidence type="ECO:0000313" key="2">
    <source>
        <dbReference type="Proteomes" id="UP000663864"/>
    </source>
</evidence>
<dbReference type="AlphaFoldDB" id="A0A815IVV9"/>
<name>A0A815IVV9_9BILA</name>